<dbReference type="CDD" id="cd09916">
    <property type="entry name" value="CpxP_like"/>
    <property type="match status" value="1"/>
</dbReference>
<dbReference type="InterPro" id="IPR012899">
    <property type="entry name" value="LTXXQ"/>
</dbReference>
<comment type="subcellular location">
    <subcellularLocation>
        <location evidence="1">Periplasm</location>
    </subcellularLocation>
</comment>
<protein>
    <recommendedName>
        <fullName evidence="8">Periplasmic heavy metal sensor</fullName>
    </recommendedName>
</protein>
<dbReference type="HOGENOM" id="CLU_1545796_0_0_0"/>
<dbReference type="FunCoup" id="Q0EY92">
    <property type="interactions" value="37"/>
</dbReference>
<evidence type="ECO:0008006" key="8">
    <source>
        <dbReference type="Google" id="ProtNLM"/>
    </source>
</evidence>
<proteinExistence type="inferred from homology"/>
<gene>
    <name evidence="6" type="ORF">SPV1_06049</name>
</gene>
<evidence type="ECO:0000256" key="1">
    <source>
        <dbReference type="ARBA" id="ARBA00004418"/>
    </source>
</evidence>
<dbReference type="InterPro" id="IPR052211">
    <property type="entry name" value="Cpx_auxiliary_protein"/>
</dbReference>
<comment type="caution">
    <text evidence="6">The sequence shown here is derived from an EMBL/GenBank/DDBJ whole genome shotgun (WGS) entry which is preliminary data.</text>
</comment>
<keyword evidence="4" id="KW-0574">Periplasm</keyword>
<accession>Q0EY92</accession>
<evidence type="ECO:0000313" key="7">
    <source>
        <dbReference type="Proteomes" id="UP000005297"/>
    </source>
</evidence>
<dbReference type="STRING" id="314344.AL013_06410"/>
<dbReference type="AlphaFoldDB" id="Q0EY92"/>
<organism evidence="6 7">
    <name type="scientific">Mariprofundus ferrooxydans PV-1</name>
    <dbReference type="NCBI Taxonomy" id="314345"/>
    <lineage>
        <taxon>Bacteria</taxon>
        <taxon>Pseudomonadati</taxon>
        <taxon>Pseudomonadota</taxon>
        <taxon>Candidatius Mariprofundia</taxon>
        <taxon>Mariprofundales</taxon>
        <taxon>Mariprofundaceae</taxon>
        <taxon>Mariprofundus</taxon>
    </lineage>
</organism>
<evidence type="ECO:0000256" key="2">
    <source>
        <dbReference type="ARBA" id="ARBA00008441"/>
    </source>
</evidence>
<dbReference type="Proteomes" id="UP000005297">
    <property type="component" value="Unassembled WGS sequence"/>
</dbReference>
<dbReference type="GO" id="GO:0030288">
    <property type="term" value="C:outer membrane-bounded periplasmic space"/>
    <property type="evidence" value="ECO:0007669"/>
    <property type="project" value="TreeGrafter"/>
</dbReference>
<dbReference type="InParanoid" id="Q0EY92"/>
<evidence type="ECO:0000256" key="3">
    <source>
        <dbReference type="ARBA" id="ARBA00022729"/>
    </source>
</evidence>
<dbReference type="EMBL" id="AATS01000010">
    <property type="protein sequence ID" value="EAU54300.1"/>
    <property type="molecule type" value="Genomic_DNA"/>
</dbReference>
<feature type="region of interest" description="Disordered" evidence="5">
    <location>
        <begin position="147"/>
        <end position="173"/>
    </location>
</feature>
<evidence type="ECO:0000256" key="5">
    <source>
        <dbReference type="SAM" id="MobiDB-lite"/>
    </source>
</evidence>
<dbReference type="PROSITE" id="PS51257">
    <property type="entry name" value="PROKAR_LIPOPROTEIN"/>
    <property type="match status" value="1"/>
</dbReference>
<dbReference type="OrthoDB" id="5297367at2"/>
<keyword evidence="7" id="KW-1185">Reference proteome</keyword>
<evidence type="ECO:0000313" key="6">
    <source>
        <dbReference type="EMBL" id="EAU54300.1"/>
    </source>
</evidence>
<name>Q0EY92_9PROT</name>
<reference evidence="6 7" key="1">
    <citation type="submission" date="2006-09" db="EMBL/GenBank/DDBJ databases">
        <authorList>
            <person name="Emerson D."/>
            <person name="Ferriera S."/>
            <person name="Johnson J."/>
            <person name="Kravitz S."/>
            <person name="Halpern A."/>
            <person name="Remington K."/>
            <person name="Beeson K."/>
            <person name="Tran B."/>
            <person name="Rogers Y.-H."/>
            <person name="Friedman R."/>
            <person name="Venter J.C."/>
        </authorList>
    </citation>
    <scope>NUCLEOTIDE SEQUENCE [LARGE SCALE GENOMIC DNA]</scope>
    <source>
        <strain evidence="6 7">PV-1</strain>
    </source>
</reference>
<dbReference type="eggNOG" id="COG3678">
    <property type="taxonomic scope" value="Bacteria"/>
</dbReference>
<evidence type="ECO:0000256" key="4">
    <source>
        <dbReference type="ARBA" id="ARBA00022764"/>
    </source>
</evidence>
<dbReference type="Pfam" id="PF07813">
    <property type="entry name" value="LTXXQ"/>
    <property type="match status" value="1"/>
</dbReference>
<dbReference type="PANTHER" id="PTHR38102:SF1">
    <property type="entry name" value="PERIPLASMIC CHAPERONE SPY"/>
    <property type="match status" value="1"/>
</dbReference>
<dbReference type="PANTHER" id="PTHR38102">
    <property type="entry name" value="PERIPLASMIC CHAPERONE SPY"/>
    <property type="match status" value="1"/>
</dbReference>
<keyword evidence="3" id="KW-0732">Signal</keyword>
<sequence length="173" mass="19152">MEYKEHTMTQVNREVSNWRSTLIFGVAALLAVGCANIATANPVGGEGGRHMQRMADDLNLSAQQRQQFKQIHTDSRTAGQSIHEAMKKNRDALRMLDPGAKDYSAQVARLADEKAELVKQMVIHHSEVRAQIYAILTPAQRTKAAEMKKNFRKGGKPGRGGMDRGGRGHCGRQ</sequence>
<comment type="similarity">
    <text evidence="2">Belongs to the CpxP/Spy family.</text>
</comment>
<dbReference type="GO" id="GO:0051082">
    <property type="term" value="F:unfolded protein binding"/>
    <property type="evidence" value="ECO:0007669"/>
    <property type="project" value="TreeGrafter"/>
</dbReference>
<dbReference type="Gene3D" id="1.20.120.1490">
    <property type="match status" value="1"/>
</dbReference>